<feature type="chain" id="PRO_5047060119" evidence="4">
    <location>
        <begin position="27"/>
        <end position="359"/>
    </location>
</feature>
<proteinExistence type="inferred from homology"/>
<evidence type="ECO:0000313" key="7">
    <source>
        <dbReference type="Proteomes" id="UP001242480"/>
    </source>
</evidence>
<reference evidence="6 7" key="1">
    <citation type="submission" date="2023-07" db="EMBL/GenBank/DDBJ databases">
        <title>Genomic Encyclopedia of Type Strains, Phase IV (KMG-IV): sequencing the most valuable type-strain genomes for metagenomic binning, comparative biology and taxonomic classification.</title>
        <authorList>
            <person name="Goeker M."/>
        </authorList>
    </citation>
    <scope>NUCLEOTIDE SEQUENCE [LARGE SCALE GENOMIC DNA]</scope>
    <source>
        <strain evidence="6 7">DSM 19619</strain>
    </source>
</reference>
<dbReference type="CDD" id="cd19996">
    <property type="entry name" value="PBP1_ABC_sugar_binding-like"/>
    <property type="match status" value="1"/>
</dbReference>
<evidence type="ECO:0000256" key="1">
    <source>
        <dbReference type="ARBA" id="ARBA00004196"/>
    </source>
</evidence>
<comment type="subcellular location">
    <subcellularLocation>
        <location evidence="1">Cell envelope</location>
    </subcellularLocation>
</comment>
<keyword evidence="7" id="KW-1185">Reference proteome</keyword>
<keyword evidence="3 4" id="KW-0732">Signal</keyword>
<evidence type="ECO:0000256" key="2">
    <source>
        <dbReference type="ARBA" id="ARBA00007639"/>
    </source>
</evidence>
<dbReference type="InterPro" id="IPR028082">
    <property type="entry name" value="Peripla_BP_I"/>
</dbReference>
<dbReference type="RefSeq" id="WP_307275308.1">
    <property type="nucleotide sequence ID" value="NZ_JAUSVX010000007.1"/>
</dbReference>
<dbReference type="PANTHER" id="PTHR46847">
    <property type="entry name" value="D-ALLOSE-BINDING PERIPLASMIC PROTEIN-RELATED"/>
    <property type="match status" value="1"/>
</dbReference>
<dbReference type="EMBL" id="JAUSVX010000007">
    <property type="protein sequence ID" value="MDQ0470944.1"/>
    <property type="molecule type" value="Genomic_DNA"/>
</dbReference>
<dbReference type="PANTHER" id="PTHR46847:SF3">
    <property type="entry name" value="GALACTOFURANOSE-BINDING PROTEIN YTFQ"/>
    <property type="match status" value="1"/>
</dbReference>
<organism evidence="6 7">
    <name type="scientific">Labrys wisconsinensis</name>
    <dbReference type="NCBI Taxonomy" id="425677"/>
    <lineage>
        <taxon>Bacteria</taxon>
        <taxon>Pseudomonadati</taxon>
        <taxon>Pseudomonadota</taxon>
        <taxon>Alphaproteobacteria</taxon>
        <taxon>Hyphomicrobiales</taxon>
        <taxon>Xanthobacteraceae</taxon>
        <taxon>Labrys</taxon>
    </lineage>
</organism>
<dbReference type="SUPFAM" id="SSF53822">
    <property type="entry name" value="Periplasmic binding protein-like I"/>
    <property type="match status" value="1"/>
</dbReference>
<accession>A0ABU0J9K3</accession>
<feature type="domain" description="Periplasmic binding protein" evidence="5">
    <location>
        <begin position="59"/>
        <end position="311"/>
    </location>
</feature>
<dbReference type="InterPro" id="IPR025997">
    <property type="entry name" value="SBP_2_dom"/>
</dbReference>
<dbReference type="Gene3D" id="3.40.50.2300">
    <property type="match status" value="2"/>
</dbReference>
<dbReference type="Pfam" id="PF13407">
    <property type="entry name" value="Peripla_BP_4"/>
    <property type="match status" value="1"/>
</dbReference>
<evidence type="ECO:0000256" key="3">
    <source>
        <dbReference type="ARBA" id="ARBA00022729"/>
    </source>
</evidence>
<evidence type="ECO:0000313" key="6">
    <source>
        <dbReference type="EMBL" id="MDQ0470944.1"/>
    </source>
</evidence>
<feature type="signal peptide" evidence="4">
    <location>
        <begin position="1"/>
        <end position="26"/>
    </location>
</feature>
<dbReference type="Proteomes" id="UP001242480">
    <property type="component" value="Unassembled WGS sequence"/>
</dbReference>
<protein>
    <submittedName>
        <fullName evidence="6">Ribose transport system substrate-binding protein</fullName>
    </submittedName>
</protein>
<evidence type="ECO:0000259" key="5">
    <source>
        <dbReference type="Pfam" id="PF13407"/>
    </source>
</evidence>
<comment type="similarity">
    <text evidence="2">Belongs to the bacterial solute-binding protein 2 family.</text>
</comment>
<sequence length="359" mass="39248">MQPLAKMACRAVLAACVLFGGPAAFAEDVHLMNGVVPREGDNPLTKPDAFKKAPPWKIGMSHFGLSNTWTIQMAHDAEAEAARNPSIGQFLFRNADLSQTKQVADIEDLIAQHVDALIVTPLTPTSADAGIRKAVAAGIPVIVHTGLTETDAYTVDLQGGGVYFGKVMGDFLVRQLGGKGSIWVLRGVPSHPEDINRYKGLVEALKGTDIKIAAEDYGNWEYDGGKKLCETFYLNNPDVQGIWSSGADMARACVDVFEQYGAKIPPITGEGNNGFFKLWRDKDLTSIAPEYGPEQGAAGVRAAVALLEGKQLYKRYVYNPEPITVDKRNQYIRDDLSDAYWFPTALSDEKKQEYYGVKK</sequence>
<comment type="caution">
    <text evidence="6">The sequence shown here is derived from an EMBL/GenBank/DDBJ whole genome shotgun (WGS) entry which is preliminary data.</text>
</comment>
<gene>
    <name evidence="6" type="ORF">QO011_003963</name>
</gene>
<name>A0ABU0J9K3_9HYPH</name>
<evidence type="ECO:0000256" key="4">
    <source>
        <dbReference type="SAM" id="SignalP"/>
    </source>
</evidence>